<evidence type="ECO:0000313" key="3">
    <source>
        <dbReference type="Proteomes" id="UP001229346"/>
    </source>
</evidence>
<dbReference type="Pfam" id="PF08955">
    <property type="entry name" value="BofC_C"/>
    <property type="match status" value="1"/>
</dbReference>
<evidence type="ECO:0000259" key="1">
    <source>
        <dbReference type="Pfam" id="PF08955"/>
    </source>
</evidence>
<sequence>MMEFSLWKQLRRRLRRKRRPLWMLGGLLPLLMIAISIPQQAYATYSVQDNRATVIQALRSQEGPVTVNIHRLYVCGEETMPLGRIDSKQLVQLLASHPEWEAAAFDQSNSSLLIEHHVDDLSDYCKNHAYIGIDKDGNLTLYDGEPKKEKVVRTFFQLDVRYMESSLPQDKLDQLTRGIRISDIDEYNSVLSTYSDFARSDNEKVMKPTY</sequence>
<comment type="caution">
    <text evidence="2">The sequence shown here is derived from an EMBL/GenBank/DDBJ whole genome shotgun (WGS) entry which is preliminary data.</text>
</comment>
<evidence type="ECO:0000313" key="2">
    <source>
        <dbReference type="EMBL" id="MDQ0110828.1"/>
    </source>
</evidence>
<proteinExistence type="predicted"/>
<accession>A0ABT9TVU1</accession>
<organism evidence="2 3">
    <name type="scientific">Paenibacillus harenae</name>
    <dbReference type="NCBI Taxonomy" id="306543"/>
    <lineage>
        <taxon>Bacteria</taxon>
        <taxon>Bacillati</taxon>
        <taxon>Bacillota</taxon>
        <taxon>Bacilli</taxon>
        <taxon>Bacillales</taxon>
        <taxon>Paenibacillaceae</taxon>
        <taxon>Paenibacillus</taxon>
    </lineage>
</organism>
<gene>
    <name evidence="2" type="ORF">J2T15_000244</name>
</gene>
<dbReference type="EMBL" id="JAUSSU010000001">
    <property type="protein sequence ID" value="MDQ0110828.1"/>
    <property type="molecule type" value="Genomic_DNA"/>
</dbReference>
<dbReference type="RefSeq" id="WP_307200227.1">
    <property type="nucleotide sequence ID" value="NZ_JAUSSU010000001.1"/>
</dbReference>
<keyword evidence="3" id="KW-1185">Reference proteome</keyword>
<name>A0ABT9TVU1_PAEHA</name>
<dbReference type="InterPro" id="IPR015050">
    <property type="entry name" value="BofC_C"/>
</dbReference>
<dbReference type="Proteomes" id="UP001229346">
    <property type="component" value="Unassembled WGS sequence"/>
</dbReference>
<dbReference type="Gene3D" id="3.30.70.1740">
    <property type="entry name" value="Bypass-of-forespore C, C-terminal domain"/>
    <property type="match status" value="1"/>
</dbReference>
<protein>
    <submittedName>
        <fullName evidence="2">Forespore regulator of the sigma-K checkpoint</fullName>
    </submittedName>
</protein>
<dbReference type="InterPro" id="IPR038117">
    <property type="entry name" value="BofC_C_sf"/>
</dbReference>
<feature type="domain" description="Bypass of forespore C C-terminal" evidence="1">
    <location>
        <begin position="119"/>
        <end position="195"/>
    </location>
</feature>
<reference evidence="2 3" key="1">
    <citation type="submission" date="2023-07" db="EMBL/GenBank/DDBJ databases">
        <title>Sorghum-associated microbial communities from plants grown in Nebraska, USA.</title>
        <authorList>
            <person name="Schachtman D."/>
        </authorList>
    </citation>
    <scope>NUCLEOTIDE SEQUENCE [LARGE SCALE GENOMIC DNA]</scope>
    <source>
        <strain evidence="2 3">CC482</strain>
    </source>
</reference>